<dbReference type="AlphaFoldDB" id="A0A9N9CS18"/>
<organism evidence="1 2">
    <name type="scientific">Dentiscutata erythropus</name>
    <dbReference type="NCBI Taxonomy" id="1348616"/>
    <lineage>
        <taxon>Eukaryota</taxon>
        <taxon>Fungi</taxon>
        <taxon>Fungi incertae sedis</taxon>
        <taxon>Mucoromycota</taxon>
        <taxon>Glomeromycotina</taxon>
        <taxon>Glomeromycetes</taxon>
        <taxon>Diversisporales</taxon>
        <taxon>Gigasporaceae</taxon>
        <taxon>Dentiscutata</taxon>
    </lineage>
</organism>
<dbReference type="Proteomes" id="UP000789405">
    <property type="component" value="Unassembled WGS sequence"/>
</dbReference>
<sequence length="97" mass="11550">FAFYFVLLDNDEKEDLHRVISVPEERIQILKDNTFLQFGNFHDKMWRNILNEVQPRMVTKDNIVEEVKNLPRDALWLLQTIANALAQPQEPQTEIKE</sequence>
<gene>
    <name evidence="1" type="ORF">DERYTH_LOCUS8080</name>
</gene>
<proteinExistence type="predicted"/>
<evidence type="ECO:0000313" key="2">
    <source>
        <dbReference type="Proteomes" id="UP000789405"/>
    </source>
</evidence>
<reference evidence="1" key="1">
    <citation type="submission" date="2021-06" db="EMBL/GenBank/DDBJ databases">
        <authorList>
            <person name="Kallberg Y."/>
            <person name="Tangrot J."/>
            <person name="Rosling A."/>
        </authorList>
    </citation>
    <scope>NUCLEOTIDE SEQUENCE</scope>
    <source>
        <strain evidence="1">MA453B</strain>
    </source>
</reference>
<dbReference type="EMBL" id="CAJVPY010004093">
    <property type="protein sequence ID" value="CAG8609870.1"/>
    <property type="molecule type" value="Genomic_DNA"/>
</dbReference>
<name>A0A9N9CS18_9GLOM</name>
<protein>
    <submittedName>
        <fullName evidence="1">6629_t:CDS:1</fullName>
    </submittedName>
</protein>
<comment type="caution">
    <text evidence="1">The sequence shown here is derived from an EMBL/GenBank/DDBJ whole genome shotgun (WGS) entry which is preliminary data.</text>
</comment>
<accession>A0A9N9CS18</accession>
<evidence type="ECO:0000313" key="1">
    <source>
        <dbReference type="EMBL" id="CAG8609870.1"/>
    </source>
</evidence>
<feature type="non-terminal residue" evidence="1">
    <location>
        <position position="1"/>
    </location>
</feature>
<keyword evidence="2" id="KW-1185">Reference proteome</keyword>